<accession>A0A2M8PED1</accession>
<sequence length="474" mass="50196">MARKCFYILALCLMVYTTIPEALSKAQAELPRKPISALWSDGTRLLIGQGGMLSEVAPSADSLLIRWQIGLGRGTLQAIAVCAPFTFALSADGLSVLDAQRRERAFARGGGHRLACNADQVWVAALGAGVRRYQVAADGKLTPLAQIQTAGHAHDIVPSGSAAFWIAEGEAGVRRYGLDGTALLWLNAFVPAQVVRESGNRLFIGHGAQLSVVALGELPQMLGGATLVPDEATIADVLVVGARVYVGRHHGSGRGAALIAFELTAGGLRLIAQFGETGDGATLGAVGDELFLIGAGSLTWLRLSQGALTAIMAWSATAPHCALNTPTDPQPEDGAQVRPGRLLLQWRASCADSFELWLDGALFAEVTPAVETETERPWHSYAVELREGTRAWQVVALDSSGARLAGPIWRVIVTSEGLLSTPDVPRQAPLYQPPFAARSLAESLLLLGAALCGGLSIIILAAWWLGVRAQRRTW</sequence>
<feature type="signal peptide" evidence="2">
    <location>
        <begin position="1"/>
        <end position="22"/>
    </location>
</feature>
<dbReference type="AlphaFoldDB" id="A0A2M8PED1"/>
<evidence type="ECO:0000313" key="4">
    <source>
        <dbReference type="Proteomes" id="UP000229681"/>
    </source>
</evidence>
<evidence type="ECO:0000256" key="1">
    <source>
        <dbReference type="SAM" id="Phobius"/>
    </source>
</evidence>
<feature type="chain" id="PRO_5014909067" description="Fibronectin type-III domain-containing protein" evidence="2">
    <location>
        <begin position="23"/>
        <end position="474"/>
    </location>
</feature>
<dbReference type="Proteomes" id="UP000229681">
    <property type="component" value="Unassembled WGS sequence"/>
</dbReference>
<name>A0A2M8PED1_9CHLR</name>
<dbReference type="InterPro" id="IPR013783">
    <property type="entry name" value="Ig-like_fold"/>
</dbReference>
<proteinExistence type="predicted"/>
<organism evidence="3 4">
    <name type="scientific">Candidatus Thermofonsia Clade 1 bacterium</name>
    <dbReference type="NCBI Taxonomy" id="2364210"/>
    <lineage>
        <taxon>Bacteria</taxon>
        <taxon>Bacillati</taxon>
        <taxon>Chloroflexota</taxon>
        <taxon>Candidatus Thermofontia</taxon>
        <taxon>Candidatus Thermofonsia Clade 1</taxon>
    </lineage>
</organism>
<protein>
    <recommendedName>
        <fullName evidence="5">Fibronectin type-III domain-containing protein</fullName>
    </recommendedName>
</protein>
<comment type="caution">
    <text evidence="3">The sequence shown here is derived from an EMBL/GenBank/DDBJ whole genome shotgun (WGS) entry which is preliminary data.</text>
</comment>
<evidence type="ECO:0000256" key="2">
    <source>
        <dbReference type="SAM" id="SignalP"/>
    </source>
</evidence>
<dbReference type="EMBL" id="PGTM01000103">
    <property type="protein sequence ID" value="PJF35861.1"/>
    <property type="molecule type" value="Genomic_DNA"/>
</dbReference>
<keyword evidence="1" id="KW-1133">Transmembrane helix</keyword>
<dbReference type="Gene3D" id="2.60.40.10">
    <property type="entry name" value="Immunoglobulins"/>
    <property type="match status" value="1"/>
</dbReference>
<evidence type="ECO:0000313" key="3">
    <source>
        <dbReference type="EMBL" id="PJF35861.1"/>
    </source>
</evidence>
<keyword evidence="1" id="KW-0812">Transmembrane</keyword>
<reference evidence="3 4" key="1">
    <citation type="submission" date="2017-11" db="EMBL/GenBank/DDBJ databases">
        <title>Evolution of Phototrophy in the Chloroflexi Phylum Driven by Horizontal Gene Transfer.</title>
        <authorList>
            <person name="Ward L.M."/>
            <person name="Hemp J."/>
            <person name="Shih P.M."/>
            <person name="Mcglynn S.E."/>
            <person name="Fischer W."/>
        </authorList>
    </citation>
    <scope>NUCLEOTIDE SEQUENCE [LARGE SCALE GENOMIC DNA]</scope>
    <source>
        <strain evidence="3">JP3_13</strain>
    </source>
</reference>
<feature type="transmembrane region" description="Helical" evidence="1">
    <location>
        <begin position="444"/>
        <end position="465"/>
    </location>
</feature>
<evidence type="ECO:0008006" key="5">
    <source>
        <dbReference type="Google" id="ProtNLM"/>
    </source>
</evidence>
<keyword evidence="2" id="KW-0732">Signal</keyword>
<gene>
    <name evidence="3" type="ORF">CUN49_08390</name>
</gene>
<keyword evidence="1" id="KW-0472">Membrane</keyword>